<dbReference type="InterPro" id="IPR004520">
    <property type="entry name" value="GTPase_MnmE"/>
</dbReference>
<feature type="binding site" evidence="7">
    <location>
        <position position="117"/>
    </location>
    <ligand>
        <name>(6S)-5-formyl-5,6,7,8-tetrahydrofolate</name>
        <dbReference type="ChEBI" id="CHEBI:57457"/>
    </ligand>
</feature>
<feature type="binding site" evidence="7">
    <location>
        <position position="248"/>
    </location>
    <ligand>
        <name>Mg(2+)</name>
        <dbReference type="ChEBI" id="CHEBI:18420"/>
    </ligand>
</feature>
<comment type="caution">
    <text evidence="7">Lacks conserved residue(s) required for the propagation of feature annotation.</text>
</comment>
<dbReference type="GO" id="GO:0030488">
    <property type="term" value="P:tRNA methylation"/>
    <property type="evidence" value="ECO:0007669"/>
    <property type="project" value="TreeGrafter"/>
</dbReference>
<keyword evidence="3 7" id="KW-0547">Nucleotide-binding</keyword>
<evidence type="ECO:0000256" key="4">
    <source>
        <dbReference type="ARBA" id="ARBA00022801"/>
    </source>
</evidence>
<dbReference type="RefSeq" id="WP_132696027.1">
    <property type="nucleotide sequence ID" value="NZ_SLVM01000021.1"/>
</dbReference>
<dbReference type="PANTHER" id="PTHR42714">
    <property type="entry name" value="TRNA MODIFICATION GTPASE GTPBP3"/>
    <property type="match status" value="1"/>
</dbReference>
<evidence type="ECO:0000256" key="3">
    <source>
        <dbReference type="ARBA" id="ARBA00022741"/>
    </source>
</evidence>
<feature type="binding site" evidence="7">
    <location>
        <begin position="223"/>
        <end position="228"/>
    </location>
    <ligand>
        <name>GTP</name>
        <dbReference type="ChEBI" id="CHEBI:37565"/>
    </ligand>
</feature>
<dbReference type="CDD" id="cd14858">
    <property type="entry name" value="TrmE_N"/>
    <property type="match status" value="1"/>
</dbReference>
<comment type="subcellular location">
    <subcellularLocation>
        <location evidence="7">Cytoplasm</location>
    </subcellularLocation>
</comment>
<dbReference type="PRINTS" id="PR00326">
    <property type="entry name" value="GTP1OBG"/>
</dbReference>
<feature type="binding site" evidence="7">
    <location>
        <position position="77"/>
    </location>
    <ligand>
        <name>(6S)-5-formyl-5,6,7,8-tetrahydrofolate</name>
        <dbReference type="ChEBI" id="CHEBI:57457"/>
    </ligand>
</feature>
<dbReference type="InterPro" id="IPR027368">
    <property type="entry name" value="MnmE_dom2"/>
</dbReference>
<proteinExistence type="inferred from homology"/>
<dbReference type="Gene3D" id="1.20.120.430">
    <property type="entry name" value="tRNA modification GTPase MnmE domain 2"/>
    <property type="match status" value="1"/>
</dbReference>
<dbReference type="SUPFAM" id="SSF103025">
    <property type="entry name" value="Folate-binding domain"/>
    <property type="match status" value="1"/>
</dbReference>
<evidence type="ECO:0000256" key="7">
    <source>
        <dbReference type="HAMAP-Rule" id="MF_00379"/>
    </source>
</evidence>
<evidence type="ECO:0000313" key="11">
    <source>
        <dbReference type="Proteomes" id="UP000295277"/>
    </source>
</evidence>
<comment type="cofactor">
    <cofactor evidence="7">
        <name>K(+)</name>
        <dbReference type="ChEBI" id="CHEBI:29103"/>
    </cofactor>
    <text evidence="7">Binds 1 potassium ion per subunit.</text>
</comment>
<dbReference type="Proteomes" id="UP000295277">
    <property type="component" value="Unassembled WGS sequence"/>
</dbReference>
<dbReference type="EMBL" id="SLVM01000021">
    <property type="protein sequence ID" value="TCM79977.1"/>
    <property type="molecule type" value="Genomic_DNA"/>
</dbReference>
<dbReference type="NCBIfam" id="TIGR00450">
    <property type="entry name" value="mnmE_trmE_thdF"/>
    <property type="match status" value="1"/>
</dbReference>
<reference evidence="10 11" key="1">
    <citation type="submission" date="2019-03" db="EMBL/GenBank/DDBJ databases">
        <title>Genomic Encyclopedia of Type Strains, Phase IV (KMG-IV): sequencing the most valuable type-strain genomes for metagenomic binning, comparative biology and taxonomic classification.</title>
        <authorList>
            <person name="Goeker M."/>
        </authorList>
    </citation>
    <scope>NUCLEOTIDE SEQUENCE [LARGE SCALE GENOMIC DNA]</scope>
    <source>
        <strain evidence="10 11">DSM 21153</strain>
    </source>
</reference>
<dbReference type="InterPro" id="IPR027417">
    <property type="entry name" value="P-loop_NTPase"/>
</dbReference>
<dbReference type="GO" id="GO:0005737">
    <property type="term" value="C:cytoplasm"/>
    <property type="evidence" value="ECO:0007669"/>
    <property type="project" value="UniProtKB-SubCell"/>
</dbReference>
<evidence type="ECO:0000313" key="10">
    <source>
        <dbReference type="EMBL" id="TCM79977.1"/>
    </source>
</evidence>
<dbReference type="SUPFAM" id="SSF52540">
    <property type="entry name" value="P-loop containing nucleoside triphosphate hydrolases"/>
    <property type="match status" value="1"/>
</dbReference>
<comment type="caution">
    <text evidence="10">The sequence shown here is derived from an EMBL/GenBank/DDBJ whole genome shotgun (WGS) entry which is preliminary data.</text>
</comment>
<keyword evidence="4 7" id="KW-0378">Hydrolase</keyword>
<feature type="domain" description="TrmE-type G" evidence="9">
    <location>
        <begin position="213"/>
        <end position="352"/>
    </location>
</feature>
<name>A0A4R1YPE3_9RHOB</name>
<dbReference type="Pfam" id="PF12631">
    <property type="entry name" value="MnmE_helical"/>
    <property type="match status" value="1"/>
</dbReference>
<comment type="function">
    <text evidence="7">Exhibits a very high intrinsic GTPase hydrolysis rate. Involved in the addition of a carboxymethylaminomethyl (cmnm) group at the wobble position (U34) of certain tRNAs, forming tRNA-cmnm(5)s(2)U34.</text>
</comment>
<dbReference type="InterPro" id="IPR018948">
    <property type="entry name" value="GTP-bd_TrmE_N"/>
</dbReference>
<dbReference type="Gene3D" id="3.30.1360.120">
    <property type="entry name" value="Probable tRNA modification gtpase trme, domain 1"/>
    <property type="match status" value="1"/>
</dbReference>
<keyword evidence="2 7" id="KW-0819">tRNA processing</keyword>
<dbReference type="SUPFAM" id="SSF116878">
    <property type="entry name" value="TrmE connector domain"/>
    <property type="match status" value="1"/>
</dbReference>
<dbReference type="InterPro" id="IPR006073">
    <property type="entry name" value="GTP-bd"/>
</dbReference>
<feature type="binding site" evidence="7">
    <location>
        <begin position="267"/>
        <end position="270"/>
    </location>
    <ligand>
        <name>GTP</name>
        <dbReference type="ChEBI" id="CHEBI:37565"/>
    </ligand>
</feature>
<feature type="binding site" evidence="7">
    <location>
        <position position="227"/>
    </location>
    <ligand>
        <name>Mg(2+)</name>
        <dbReference type="ChEBI" id="CHEBI:18420"/>
    </ligand>
</feature>
<dbReference type="InterPro" id="IPR003593">
    <property type="entry name" value="AAA+_ATPase"/>
</dbReference>
<dbReference type="NCBIfam" id="NF003661">
    <property type="entry name" value="PRK05291.1-3"/>
    <property type="match status" value="1"/>
</dbReference>
<dbReference type="InterPro" id="IPR025867">
    <property type="entry name" value="MnmE_helical"/>
</dbReference>
<accession>A0A4R1YPE3</accession>
<dbReference type="SMART" id="SM00382">
    <property type="entry name" value="AAA"/>
    <property type="match status" value="1"/>
</dbReference>
<dbReference type="PROSITE" id="PS51709">
    <property type="entry name" value="G_TRME"/>
    <property type="match status" value="1"/>
</dbReference>
<dbReference type="AlphaFoldDB" id="A0A4R1YPE3"/>
<dbReference type="FunFam" id="3.30.1360.120:FF:000007">
    <property type="entry name" value="tRNA modification GTPase GTPBP3, mitochondrial"/>
    <property type="match status" value="1"/>
</dbReference>
<dbReference type="Pfam" id="PF01926">
    <property type="entry name" value="MMR_HSR1"/>
    <property type="match status" value="1"/>
</dbReference>
<dbReference type="Pfam" id="PF10396">
    <property type="entry name" value="TrmE_N"/>
    <property type="match status" value="1"/>
</dbReference>
<keyword evidence="11" id="KW-1185">Reference proteome</keyword>
<dbReference type="OrthoDB" id="9805918at2"/>
<protein>
    <recommendedName>
        <fullName evidence="7">tRNA modification GTPase MnmE</fullName>
        <ecNumber evidence="7">3.6.-.-</ecNumber>
    </recommendedName>
</protein>
<keyword evidence="5 7" id="KW-0630">Potassium</keyword>
<keyword evidence="7" id="KW-0479">Metal-binding</keyword>
<dbReference type="GO" id="GO:0002098">
    <property type="term" value="P:tRNA wobble uridine modification"/>
    <property type="evidence" value="ECO:0007669"/>
    <property type="project" value="TreeGrafter"/>
</dbReference>
<dbReference type="Gene3D" id="3.40.50.300">
    <property type="entry name" value="P-loop containing nucleotide triphosphate hydrolases"/>
    <property type="match status" value="1"/>
</dbReference>
<keyword evidence="6 7" id="KW-0342">GTP-binding</keyword>
<dbReference type="InterPro" id="IPR031168">
    <property type="entry name" value="G_TrmE"/>
</dbReference>
<dbReference type="GO" id="GO:0046872">
    <property type="term" value="F:metal ion binding"/>
    <property type="evidence" value="ECO:0007669"/>
    <property type="project" value="UniProtKB-KW"/>
</dbReference>
<dbReference type="EC" id="3.6.-.-" evidence="7"/>
<evidence type="ECO:0000259" key="9">
    <source>
        <dbReference type="PROSITE" id="PS51709"/>
    </source>
</evidence>
<organism evidence="10 11">
    <name type="scientific">Rhodovulum steppense</name>
    <dbReference type="NCBI Taxonomy" id="540251"/>
    <lineage>
        <taxon>Bacteria</taxon>
        <taxon>Pseudomonadati</taxon>
        <taxon>Pseudomonadota</taxon>
        <taxon>Alphaproteobacteria</taxon>
        <taxon>Rhodobacterales</taxon>
        <taxon>Paracoccaceae</taxon>
        <taxon>Rhodovulum</taxon>
    </lineage>
</organism>
<dbReference type="PANTHER" id="PTHR42714:SF2">
    <property type="entry name" value="TRNA MODIFICATION GTPASE GTPBP3, MITOCHONDRIAL"/>
    <property type="match status" value="1"/>
</dbReference>
<feature type="binding site" evidence="7">
    <location>
        <position position="429"/>
    </location>
    <ligand>
        <name>(6S)-5-formyl-5,6,7,8-tetrahydrofolate</name>
        <dbReference type="ChEBI" id="CHEBI:57457"/>
    </ligand>
</feature>
<evidence type="ECO:0000256" key="5">
    <source>
        <dbReference type="ARBA" id="ARBA00022958"/>
    </source>
</evidence>
<dbReference type="NCBIfam" id="TIGR00231">
    <property type="entry name" value="small_GTP"/>
    <property type="match status" value="1"/>
</dbReference>
<dbReference type="CDD" id="cd04164">
    <property type="entry name" value="trmE"/>
    <property type="match status" value="1"/>
</dbReference>
<evidence type="ECO:0000256" key="6">
    <source>
        <dbReference type="ARBA" id="ARBA00023134"/>
    </source>
</evidence>
<evidence type="ECO:0000256" key="8">
    <source>
        <dbReference type="RuleBase" id="RU003313"/>
    </source>
</evidence>
<dbReference type="HAMAP" id="MF_00379">
    <property type="entry name" value="GTPase_MnmE"/>
    <property type="match status" value="1"/>
</dbReference>
<dbReference type="GO" id="GO:0005525">
    <property type="term" value="F:GTP binding"/>
    <property type="evidence" value="ECO:0007669"/>
    <property type="project" value="UniProtKB-UniRule"/>
</dbReference>
<dbReference type="InterPro" id="IPR005225">
    <property type="entry name" value="Small_GTP-bd"/>
</dbReference>
<evidence type="ECO:0000256" key="1">
    <source>
        <dbReference type="ARBA" id="ARBA00011043"/>
    </source>
</evidence>
<keyword evidence="7" id="KW-0460">Magnesium</keyword>
<dbReference type="GO" id="GO:0003924">
    <property type="term" value="F:GTPase activity"/>
    <property type="evidence" value="ECO:0007669"/>
    <property type="project" value="UniProtKB-UniRule"/>
</dbReference>
<comment type="similarity">
    <text evidence="1 7 8">Belongs to the TRAFAC class TrmE-Era-EngA-EngB-Septin-like GTPase superfamily. TrmE GTPase family.</text>
</comment>
<feature type="binding site" evidence="7">
    <location>
        <position position="20"/>
    </location>
    <ligand>
        <name>(6S)-5-formyl-5,6,7,8-tetrahydrofolate</name>
        <dbReference type="ChEBI" id="CHEBI:57457"/>
    </ligand>
</feature>
<gene>
    <name evidence="7" type="primary">mnmE</name>
    <name evidence="7" type="synonym">trmE</name>
    <name evidence="10" type="ORF">EV216_12114</name>
</gene>
<evidence type="ECO:0000256" key="2">
    <source>
        <dbReference type="ARBA" id="ARBA00022694"/>
    </source>
</evidence>
<sequence length="429" mass="45457">MDTIFALATARGKAGVAVIRISGPQALTAARALAGDLPSARRAGLRRLVDSQGDVLDSALVLRFEEGASFTGEDVVELHCHGSPATVTALLRTLGEMDGLRMAEPGEFTRRALENGVLDLAQVEGLGDLLEAETEAQRRQALRVLSGALGEKAEGWRSALIRAAALLEAVIDFADEDVPVDVTPEVAGLLQGVARSLDAEIAGVAAAERIREGFEVAIVGPPNAGKSTLLNHLARREAAITSEHAGTTRDVIEVRMDLNGLPVTILDTAGLRDSADAVETIGIERAIARARSADLRVFLLDEAGRIEGLDPAPEDIVVRGKADLVRDGQFAVSGKTGQGVGDLVARITAFLETRAARAETATRERHRMAMLRAGESIAEAQNRLSLGMDAAELAAEDLHRAIRALDSLVGRVDVEQVLDEIFARFCLGK</sequence>
<feature type="binding site" evidence="7">
    <location>
        <begin position="242"/>
        <end position="248"/>
    </location>
    <ligand>
        <name>GTP</name>
        <dbReference type="ChEBI" id="CHEBI:37565"/>
    </ligand>
</feature>
<keyword evidence="7" id="KW-0963">Cytoplasm</keyword>
<comment type="subunit">
    <text evidence="7">Homodimer. Heterotetramer of two MnmE and two MnmG subunits.</text>
</comment>
<dbReference type="InterPro" id="IPR027266">
    <property type="entry name" value="TrmE/GcvT-like"/>
</dbReference>